<dbReference type="InterPro" id="IPR050644">
    <property type="entry name" value="PG_Glycine_Bridge_Synth"/>
</dbReference>
<gene>
    <name evidence="7" type="ORF">DS079_11545</name>
</gene>
<dbReference type="Proteomes" id="UP000274327">
    <property type="component" value="Unassembled WGS sequence"/>
</dbReference>
<dbReference type="AlphaFoldDB" id="A0A3R8SCS1"/>
<dbReference type="PANTHER" id="PTHR36174">
    <property type="entry name" value="LIPID II:GLYCINE GLYCYLTRANSFERASE"/>
    <property type="match status" value="1"/>
</dbReference>
<dbReference type="GO" id="GO:0071555">
    <property type="term" value="P:cell wall organization"/>
    <property type="evidence" value="ECO:0007669"/>
    <property type="project" value="UniProtKB-KW"/>
</dbReference>
<dbReference type="RefSeq" id="WP_126987874.1">
    <property type="nucleotide sequence ID" value="NZ_ML133857.1"/>
</dbReference>
<dbReference type="InterPro" id="IPR016181">
    <property type="entry name" value="Acyl_CoA_acyltransferase"/>
</dbReference>
<keyword evidence="3" id="KW-0133">Cell shape</keyword>
<reference evidence="7 8" key="1">
    <citation type="submission" date="2018-07" db="EMBL/GenBank/DDBJ databases">
        <title>Brachybacteriurn paraconglorneratum KCTC 9916.</title>
        <authorList>
            <person name="Li Y."/>
        </authorList>
    </citation>
    <scope>NUCLEOTIDE SEQUENCE [LARGE SCALE GENOMIC DNA]</scope>
    <source>
        <strain evidence="7 8">KCTC 9916</strain>
    </source>
</reference>
<protein>
    <recommendedName>
        <fullName evidence="9">FemAB family protein</fullName>
    </recommendedName>
</protein>
<dbReference type="PROSITE" id="PS51191">
    <property type="entry name" value="FEMABX"/>
    <property type="match status" value="1"/>
</dbReference>
<keyword evidence="2" id="KW-0808">Transferase</keyword>
<evidence type="ECO:0000256" key="2">
    <source>
        <dbReference type="ARBA" id="ARBA00022679"/>
    </source>
</evidence>
<dbReference type="EMBL" id="QOCI01000009">
    <property type="protein sequence ID" value="RRR17917.1"/>
    <property type="molecule type" value="Genomic_DNA"/>
</dbReference>
<evidence type="ECO:0008006" key="9">
    <source>
        <dbReference type="Google" id="ProtNLM"/>
    </source>
</evidence>
<evidence type="ECO:0000313" key="7">
    <source>
        <dbReference type="EMBL" id="RRR17917.1"/>
    </source>
</evidence>
<evidence type="ECO:0000313" key="8">
    <source>
        <dbReference type="Proteomes" id="UP000274327"/>
    </source>
</evidence>
<evidence type="ECO:0000256" key="3">
    <source>
        <dbReference type="ARBA" id="ARBA00022960"/>
    </source>
</evidence>
<dbReference type="Pfam" id="PF02388">
    <property type="entry name" value="FemAB"/>
    <property type="match status" value="2"/>
</dbReference>
<evidence type="ECO:0000256" key="5">
    <source>
        <dbReference type="ARBA" id="ARBA00023315"/>
    </source>
</evidence>
<keyword evidence="6" id="KW-0961">Cell wall biogenesis/degradation</keyword>
<dbReference type="GO" id="GO:0016755">
    <property type="term" value="F:aminoacyltransferase activity"/>
    <property type="evidence" value="ECO:0007669"/>
    <property type="project" value="InterPro"/>
</dbReference>
<evidence type="ECO:0000256" key="1">
    <source>
        <dbReference type="ARBA" id="ARBA00009943"/>
    </source>
</evidence>
<organism evidence="7 8">
    <name type="scientific">Brachybacterium paraconglomeratum</name>
    <dbReference type="NCBI Taxonomy" id="173362"/>
    <lineage>
        <taxon>Bacteria</taxon>
        <taxon>Bacillati</taxon>
        <taxon>Actinomycetota</taxon>
        <taxon>Actinomycetes</taxon>
        <taxon>Micrococcales</taxon>
        <taxon>Dermabacteraceae</taxon>
        <taxon>Brachybacterium</taxon>
    </lineage>
</organism>
<keyword evidence="5" id="KW-0012">Acyltransferase</keyword>
<dbReference type="GeneID" id="78121652"/>
<dbReference type="PANTHER" id="PTHR36174:SF1">
    <property type="entry name" value="LIPID II:GLYCINE GLYCYLTRANSFERASE"/>
    <property type="match status" value="1"/>
</dbReference>
<comment type="similarity">
    <text evidence="1">Belongs to the FemABX family.</text>
</comment>
<sequence>MSSAVQTDPRQRQDTHAGFDVRTEYSVRRIDERTFSAHLHRSSSGNFQQTPHWVRARETDWDSELLGVSDRDGDLVGIAAVRLRALPVGPWKLAYINQGPVMDWEDGDVAGILGALVAHLRNAKTFAIRIVPPLTVHRWDPEPIRAAIQDEAHLALSQLPPDEIDETGRRTMIALDQLGWIRQDQEKVEDAQSVYNVWVPLDAVEESEIRGLASGSFRRNVRGAERKGVEIVEATKADLPEVKRLYDDTSAKHGFATFSLEFLESMWDSFTDEFPGKFHVLLAVHEGDVLSVMGTVQTGRRAQAVLIANSDEKRQLKASNLAYDAALHRAYADGAVLYDLGGVGGSLDAETADAGLLRYKASAGGVTYEYLGTWDLPLNPVLYRAFTTLLPLYGRLRAWRSEW</sequence>
<evidence type="ECO:0000256" key="4">
    <source>
        <dbReference type="ARBA" id="ARBA00022984"/>
    </source>
</evidence>
<dbReference type="Gene3D" id="3.40.630.30">
    <property type="match status" value="2"/>
</dbReference>
<dbReference type="GO" id="GO:0009252">
    <property type="term" value="P:peptidoglycan biosynthetic process"/>
    <property type="evidence" value="ECO:0007669"/>
    <property type="project" value="UniProtKB-KW"/>
</dbReference>
<evidence type="ECO:0000256" key="6">
    <source>
        <dbReference type="ARBA" id="ARBA00023316"/>
    </source>
</evidence>
<dbReference type="GO" id="GO:0008360">
    <property type="term" value="P:regulation of cell shape"/>
    <property type="evidence" value="ECO:0007669"/>
    <property type="project" value="UniProtKB-KW"/>
</dbReference>
<accession>A0A3R8SCS1</accession>
<comment type="caution">
    <text evidence="7">The sequence shown here is derived from an EMBL/GenBank/DDBJ whole genome shotgun (WGS) entry which is preliminary data.</text>
</comment>
<name>A0A3R8SCS1_9MICO</name>
<dbReference type="InterPro" id="IPR003447">
    <property type="entry name" value="FEMABX"/>
</dbReference>
<dbReference type="SUPFAM" id="SSF55729">
    <property type="entry name" value="Acyl-CoA N-acyltransferases (Nat)"/>
    <property type="match status" value="2"/>
</dbReference>
<keyword evidence="8" id="KW-1185">Reference proteome</keyword>
<proteinExistence type="inferred from homology"/>
<keyword evidence="4" id="KW-0573">Peptidoglycan synthesis</keyword>